<evidence type="ECO:0000256" key="1">
    <source>
        <dbReference type="SAM" id="Phobius"/>
    </source>
</evidence>
<feature type="transmembrane region" description="Helical" evidence="1">
    <location>
        <begin position="80"/>
        <end position="101"/>
    </location>
</feature>
<proteinExistence type="predicted"/>
<keyword evidence="1" id="KW-0812">Transmembrane</keyword>
<dbReference type="AlphaFoldDB" id="A0A383CME1"/>
<reference evidence="2" key="1">
    <citation type="submission" date="2018-05" db="EMBL/GenBank/DDBJ databases">
        <authorList>
            <person name="Lanie J.A."/>
            <person name="Ng W.-L."/>
            <person name="Kazmierczak K.M."/>
            <person name="Andrzejewski T.M."/>
            <person name="Davidsen T.M."/>
            <person name="Wayne K.J."/>
            <person name="Tettelin H."/>
            <person name="Glass J.I."/>
            <person name="Rusch D."/>
            <person name="Podicherti R."/>
            <person name="Tsui H.-C.T."/>
            <person name="Winkler M.E."/>
        </authorList>
    </citation>
    <scope>NUCLEOTIDE SEQUENCE</scope>
</reference>
<keyword evidence="1" id="KW-1133">Transmembrane helix</keyword>
<organism evidence="2">
    <name type="scientific">marine metagenome</name>
    <dbReference type="NCBI Taxonomy" id="408172"/>
    <lineage>
        <taxon>unclassified sequences</taxon>
        <taxon>metagenomes</taxon>
        <taxon>ecological metagenomes</taxon>
    </lineage>
</organism>
<keyword evidence="1" id="KW-0472">Membrane</keyword>
<gene>
    <name evidence="2" type="ORF">METZ01_LOCUS485819</name>
</gene>
<feature type="non-terminal residue" evidence="2">
    <location>
        <position position="1"/>
    </location>
</feature>
<feature type="transmembrane region" description="Helical" evidence="1">
    <location>
        <begin position="42"/>
        <end position="60"/>
    </location>
</feature>
<evidence type="ECO:0000313" key="2">
    <source>
        <dbReference type="EMBL" id="SVE32965.1"/>
    </source>
</evidence>
<name>A0A383CME1_9ZZZZ</name>
<accession>A0A383CME1</accession>
<dbReference type="EMBL" id="UINC01209794">
    <property type="protein sequence ID" value="SVE32965.1"/>
    <property type="molecule type" value="Genomic_DNA"/>
</dbReference>
<protein>
    <submittedName>
        <fullName evidence="2">Uncharacterized protein</fullName>
    </submittedName>
</protein>
<sequence>VSATFTEANGSITSVKAIAGDHPVGQTVGAITLKIGSDPVRLVLVALIILALFYFARRFWTRARKNKPKKTTDMVDNPEFYRICAIIAIFAVFFVFCLTIYNSIVLLLNR</sequence>